<dbReference type="AlphaFoldDB" id="A0A8H4EUL1"/>
<proteinExistence type="predicted"/>
<accession>A0A8H4EUL1</accession>
<evidence type="ECO:0000313" key="2">
    <source>
        <dbReference type="Proteomes" id="UP000439903"/>
    </source>
</evidence>
<evidence type="ECO:0000313" key="1">
    <source>
        <dbReference type="EMBL" id="KAF0555460.1"/>
    </source>
</evidence>
<dbReference type="OrthoDB" id="2436099at2759"/>
<reference evidence="1 2" key="1">
    <citation type="journal article" date="2019" name="Environ. Microbiol.">
        <title>At the nexus of three kingdoms: the genome of the mycorrhizal fungus Gigaspora margarita provides insights into plant, endobacterial and fungal interactions.</title>
        <authorList>
            <person name="Venice F."/>
            <person name="Ghignone S."/>
            <person name="Salvioli di Fossalunga A."/>
            <person name="Amselem J."/>
            <person name="Novero M."/>
            <person name="Xianan X."/>
            <person name="Sedzielewska Toro K."/>
            <person name="Morin E."/>
            <person name="Lipzen A."/>
            <person name="Grigoriev I.V."/>
            <person name="Henrissat B."/>
            <person name="Martin F.M."/>
            <person name="Bonfante P."/>
        </authorList>
    </citation>
    <scope>NUCLEOTIDE SEQUENCE [LARGE SCALE GENOMIC DNA]</scope>
    <source>
        <strain evidence="1 2">BEG34</strain>
    </source>
</reference>
<name>A0A8H4EUL1_GIGMA</name>
<dbReference type="Proteomes" id="UP000439903">
    <property type="component" value="Unassembled WGS sequence"/>
</dbReference>
<gene>
    <name evidence="1" type="ORF">F8M41_017185</name>
</gene>
<dbReference type="EMBL" id="WTPW01000040">
    <property type="protein sequence ID" value="KAF0555460.1"/>
    <property type="molecule type" value="Genomic_DNA"/>
</dbReference>
<comment type="caution">
    <text evidence="1">The sequence shown here is derived from an EMBL/GenBank/DDBJ whole genome shotgun (WGS) entry which is preliminary data.</text>
</comment>
<organism evidence="1 2">
    <name type="scientific">Gigaspora margarita</name>
    <dbReference type="NCBI Taxonomy" id="4874"/>
    <lineage>
        <taxon>Eukaryota</taxon>
        <taxon>Fungi</taxon>
        <taxon>Fungi incertae sedis</taxon>
        <taxon>Mucoromycota</taxon>
        <taxon>Glomeromycotina</taxon>
        <taxon>Glomeromycetes</taxon>
        <taxon>Diversisporales</taxon>
        <taxon>Gigasporaceae</taxon>
        <taxon>Gigaspora</taxon>
    </lineage>
</organism>
<sequence length="123" mass="14547">MFLLFITPRSTNTIITSQMSSTADNAAYIQEQINYLKTHTYPTPIKFFSKFGYRTEHVAISEYNARLEQVIQAQPQSEKFKDLRKQLKNGDFNDDWQTYVYMKKYILKNEEEKNKENISSNSI</sequence>
<protein>
    <submittedName>
        <fullName evidence="1">Uncharacterized protein</fullName>
    </submittedName>
</protein>
<keyword evidence="2" id="KW-1185">Reference proteome</keyword>